<evidence type="ECO:0000313" key="8">
    <source>
        <dbReference type="Proteomes" id="UP000315648"/>
    </source>
</evidence>
<evidence type="ECO:0000256" key="3">
    <source>
        <dbReference type="ARBA" id="ARBA00023143"/>
    </source>
</evidence>
<evidence type="ECO:0000259" key="6">
    <source>
        <dbReference type="Pfam" id="PF22692"/>
    </source>
</evidence>
<dbReference type="OrthoDB" id="9804559at2"/>
<dbReference type="Proteomes" id="UP000315648">
    <property type="component" value="Unassembled WGS sequence"/>
</dbReference>
<reference evidence="7 8" key="1">
    <citation type="submission" date="2019-07" db="EMBL/GenBank/DDBJ databases">
        <title>Description of 53C-WASEF.</title>
        <authorList>
            <person name="Pitt A."/>
            <person name="Hahn M.W."/>
        </authorList>
    </citation>
    <scope>NUCLEOTIDE SEQUENCE [LARGE SCALE GENOMIC DNA]</scope>
    <source>
        <strain evidence="7 8">53C-WASEF</strain>
    </source>
</reference>
<dbReference type="RefSeq" id="WP_144228975.1">
    <property type="nucleotide sequence ID" value="NZ_CBCRVV010000002.1"/>
</dbReference>
<organism evidence="7 8">
    <name type="scientific">Rariglobus hedericola</name>
    <dbReference type="NCBI Taxonomy" id="2597822"/>
    <lineage>
        <taxon>Bacteria</taxon>
        <taxon>Pseudomonadati</taxon>
        <taxon>Verrucomicrobiota</taxon>
        <taxon>Opitutia</taxon>
        <taxon>Opitutales</taxon>
        <taxon>Opitutaceae</taxon>
        <taxon>Rariglobus</taxon>
    </lineage>
</organism>
<evidence type="ECO:0000256" key="4">
    <source>
        <dbReference type="RuleBase" id="RU362116"/>
    </source>
</evidence>
<dbReference type="GO" id="GO:0071978">
    <property type="term" value="P:bacterial-type flagellum-dependent swarming motility"/>
    <property type="evidence" value="ECO:0007669"/>
    <property type="project" value="TreeGrafter"/>
</dbReference>
<gene>
    <name evidence="7" type="ORF">FPL22_04840</name>
</gene>
<dbReference type="AlphaFoldDB" id="A0A556QPQ8"/>
<dbReference type="EMBL" id="VMBG01000001">
    <property type="protein sequence ID" value="TSJ78634.1"/>
    <property type="molecule type" value="Genomic_DNA"/>
</dbReference>
<dbReference type="GO" id="GO:0009425">
    <property type="term" value="C:bacterial-type flagellum basal body"/>
    <property type="evidence" value="ECO:0007669"/>
    <property type="project" value="UniProtKB-SubCell"/>
</dbReference>
<feature type="domain" description="Flagellar basal-body/hook protein C-terminal" evidence="5">
    <location>
        <begin position="203"/>
        <end position="246"/>
    </location>
</feature>
<dbReference type="InterPro" id="IPR010930">
    <property type="entry name" value="Flg_bb/hook_C_dom"/>
</dbReference>
<proteinExistence type="inferred from homology"/>
<dbReference type="SUPFAM" id="SSF117143">
    <property type="entry name" value="Flagellar hook protein flgE"/>
    <property type="match status" value="1"/>
</dbReference>
<keyword evidence="7" id="KW-0966">Cell projection</keyword>
<dbReference type="NCBIfam" id="TIGR03506">
    <property type="entry name" value="FlgEFG_subfam"/>
    <property type="match status" value="1"/>
</dbReference>
<accession>A0A556QPQ8</accession>
<name>A0A556QPQ8_9BACT</name>
<keyword evidence="7" id="KW-0282">Flagellum</keyword>
<dbReference type="InterPro" id="IPR037925">
    <property type="entry name" value="FlgE/F/G-like"/>
</dbReference>
<dbReference type="Pfam" id="PF22692">
    <property type="entry name" value="LlgE_F_G_D1"/>
    <property type="match status" value="1"/>
</dbReference>
<feature type="domain" description="Flagellar hook protein FlgE/F/G-like D1" evidence="6">
    <location>
        <begin position="91"/>
        <end position="156"/>
    </location>
</feature>
<keyword evidence="7" id="KW-0969">Cilium</keyword>
<protein>
    <submittedName>
        <fullName evidence="7">Flagellar hook-basal body protein</fullName>
    </submittedName>
</protein>
<keyword evidence="8" id="KW-1185">Reference proteome</keyword>
<evidence type="ECO:0000256" key="2">
    <source>
        <dbReference type="ARBA" id="ARBA00009677"/>
    </source>
</evidence>
<dbReference type="InterPro" id="IPR053967">
    <property type="entry name" value="LlgE_F_G-like_D1"/>
</dbReference>
<evidence type="ECO:0000256" key="1">
    <source>
        <dbReference type="ARBA" id="ARBA00004117"/>
    </source>
</evidence>
<dbReference type="PANTHER" id="PTHR30435">
    <property type="entry name" value="FLAGELLAR PROTEIN"/>
    <property type="match status" value="1"/>
</dbReference>
<evidence type="ECO:0000313" key="7">
    <source>
        <dbReference type="EMBL" id="TSJ78634.1"/>
    </source>
</evidence>
<comment type="caution">
    <text evidence="7">The sequence shown here is derived from an EMBL/GenBank/DDBJ whole genome shotgun (WGS) entry which is preliminary data.</text>
</comment>
<comment type="subcellular location">
    <subcellularLocation>
        <location evidence="1 4">Bacterial flagellum basal body</location>
    </subcellularLocation>
</comment>
<dbReference type="Pfam" id="PF06429">
    <property type="entry name" value="Flg_bbr_C"/>
    <property type="match status" value="1"/>
</dbReference>
<evidence type="ECO:0000259" key="5">
    <source>
        <dbReference type="Pfam" id="PF06429"/>
    </source>
</evidence>
<keyword evidence="3 4" id="KW-0975">Bacterial flagellum</keyword>
<dbReference type="InterPro" id="IPR020013">
    <property type="entry name" value="Flagellar_FlgE/F/G"/>
</dbReference>
<sequence>MSIGLYQSASSLAALERWQDAVTQNITSSQVSGYKKRTVEFSMVAAGEVQTNPRQKIGHGEGEPMYFPKATYGINFQSGETEPTRRELDVALQGEGFFEVQMNDGRKGYTRAGELHLRPDRTIVTSQDQPILSDSGFPLQLLPQGGTIVINTDGMIRQGDTPVGRISVVKFADEKKLVPISAGLFVANGGPDPTTVEKPQVLQGYLESSNVAALHEMVNLVNISRAYEANQKLIQSYDQTMQKTLDALG</sequence>
<comment type="similarity">
    <text evidence="2 4">Belongs to the flagella basal body rod proteins family.</text>
</comment>
<dbReference type="PANTHER" id="PTHR30435:SF19">
    <property type="entry name" value="FLAGELLAR BASAL-BODY ROD PROTEIN FLGG"/>
    <property type="match status" value="1"/>
</dbReference>